<gene>
    <name evidence="1" type="ORF">CAPTEDRAFT_210355</name>
</gene>
<dbReference type="EMBL" id="KB291798">
    <property type="protein sequence ID" value="ELU18878.1"/>
    <property type="molecule type" value="Genomic_DNA"/>
</dbReference>
<accession>N1PB16</accession>
<organism evidence="1">
    <name type="scientific">Capitella teleta</name>
    <name type="common">Polychaete worm</name>
    <dbReference type="NCBI Taxonomy" id="283909"/>
    <lineage>
        <taxon>Eukaryota</taxon>
        <taxon>Metazoa</taxon>
        <taxon>Spiralia</taxon>
        <taxon>Lophotrochozoa</taxon>
        <taxon>Annelida</taxon>
        <taxon>Polychaeta</taxon>
        <taxon>Sedentaria</taxon>
        <taxon>Scolecida</taxon>
        <taxon>Capitellidae</taxon>
        <taxon>Capitella</taxon>
    </lineage>
</organism>
<reference evidence="2" key="3">
    <citation type="submission" date="2015-06" db="UniProtKB">
        <authorList>
            <consortium name="EnsemblMetazoa"/>
        </authorList>
    </citation>
    <scope>IDENTIFICATION</scope>
</reference>
<dbReference type="STRING" id="283909.N1PB16"/>
<evidence type="ECO:0000313" key="1">
    <source>
        <dbReference type="EMBL" id="ELU18878.1"/>
    </source>
</evidence>
<dbReference type="HOGENOM" id="CLU_1125437_0_0_1"/>
<evidence type="ECO:0000313" key="2">
    <source>
        <dbReference type="EnsemblMetazoa" id="CapteP210355"/>
    </source>
</evidence>
<protein>
    <submittedName>
        <fullName evidence="1 2">Uncharacterized protein</fullName>
    </submittedName>
</protein>
<reference evidence="1 3" key="2">
    <citation type="journal article" date="2013" name="Nature">
        <title>Insights into bilaterian evolution from three spiralian genomes.</title>
        <authorList>
            <person name="Simakov O."/>
            <person name="Marletaz F."/>
            <person name="Cho S.J."/>
            <person name="Edsinger-Gonzales E."/>
            <person name="Havlak P."/>
            <person name="Hellsten U."/>
            <person name="Kuo D.H."/>
            <person name="Larsson T."/>
            <person name="Lv J."/>
            <person name="Arendt D."/>
            <person name="Savage R."/>
            <person name="Osoegawa K."/>
            <person name="de Jong P."/>
            <person name="Grimwood J."/>
            <person name="Chapman J.A."/>
            <person name="Shapiro H."/>
            <person name="Aerts A."/>
            <person name="Otillar R.P."/>
            <person name="Terry A.Y."/>
            <person name="Boore J.L."/>
            <person name="Grigoriev I.V."/>
            <person name="Lindberg D.R."/>
            <person name="Seaver E.C."/>
            <person name="Weisblat D.A."/>
            <person name="Putnam N.H."/>
            <person name="Rokhsar D.S."/>
        </authorList>
    </citation>
    <scope>NUCLEOTIDE SEQUENCE</scope>
    <source>
        <strain evidence="1 3">I ESC-2004</strain>
    </source>
</reference>
<dbReference type="EnsemblMetazoa" id="CapteT210355">
    <property type="protein sequence ID" value="CapteP210355"/>
    <property type="gene ID" value="CapteG210355"/>
</dbReference>
<reference evidence="3" key="1">
    <citation type="submission" date="2012-12" db="EMBL/GenBank/DDBJ databases">
        <authorList>
            <person name="Hellsten U."/>
            <person name="Grimwood J."/>
            <person name="Chapman J.A."/>
            <person name="Shapiro H."/>
            <person name="Aerts A."/>
            <person name="Otillar R.P."/>
            <person name="Terry A.Y."/>
            <person name="Boore J.L."/>
            <person name="Simakov O."/>
            <person name="Marletaz F."/>
            <person name="Cho S.-J."/>
            <person name="Edsinger-Gonzales E."/>
            <person name="Havlak P."/>
            <person name="Kuo D.-H."/>
            <person name="Larsson T."/>
            <person name="Lv J."/>
            <person name="Arendt D."/>
            <person name="Savage R."/>
            <person name="Osoegawa K."/>
            <person name="de Jong P."/>
            <person name="Lindberg D.R."/>
            <person name="Seaver E.C."/>
            <person name="Weisblat D.A."/>
            <person name="Putnam N.H."/>
            <person name="Grigoriev I.V."/>
            <person name="Rokhsar D.S."/>
        </authorList>
    </citation>
    <scope>NUCLEOTIDE SEQUENCE</scope>
    <source>
        <strain evidence="3">I ESC-2004</strain>
    </source>
</reference>
<evidence type="ECO:0000313" key="3">
    <source>
        <dbReference type="Proteomes" id="UP000014760"/>
    </source>
</evidence>
<sequence length="247" mass="27046">MEQVSPAPAASAPLILNNREDLLRNHAALHFQQDSLDYESRRIRDHGTHKGVHGSTMPSAFGIIDSEERRDLVGHGGLDQLGTSSATSSFPTTHRLRHTPTTTDFQPPYFPPPYGVPQQPAVDFPHHHTVNPDPYGHLNHYTAPHHQQHYGVNDRHHLLSASGDLSLQRGFPSAYDNARRSAVEYMQSGGPVSSRADTLLPPRGPHDLQDSGSLLGLQSGMGGGMEDHLSADRTPRVHSCVQFSFVG</sequence>
<dbReference type="AlphaFoldDB" id="N1PB16"/>
<dbReference type="Proteomes" id="UP000014760">
    <property type="component" value="Unassembled WGS sequence"/>
</dbReference>
<keyword evidence="3" id="KW-1185">Reference proteome</keyword>
<name>N1PB16_CAPTE</name>
<proteinExistence type="predicted"/>
<dbReference type="EMBL" id="AMQN01000049">
    <property type="status" value="NOT_ANNOTATED_CDS"/>
    <property type="molecule type" value="Genomic_DNA"/>
</dbReference>